<dbReference type="Gene3D" id="3.40.50.10170">
    <property type="match status" value="1"/>
</dbReference>
<dbReference type="EMBL" id="JASJEX010000002">
    <property type="protein sequence ID" value="MDJ1129415.1"/>
    <property type="molecule type" value="Genomic_DNA"/>
</dbReference>
<dbReference type="PROSITE" id="PS51482">
    <property type="entry name" value="DEGV"/>
    <property type="match status" value="1"/>
</dbReference>
<reference evidence="3" key="1">
    <citation type="submission" date="2023-05" db="EMBL/GenBank/DDBJ databases">
        <title>[olsenella] sp. nov., isolated from a pig farm feces dump.</title>
        <authorList>
            <person name="Chang Y.-H."/>
        </authorList>
    </citation>
    <scope>NUCLEOTIDE SEQUENCE</scope>
    <source>
        <strain evidence="3">YH-ols2217</strain>
    </source>
</reference>
<dbReference type="PANTHER" id="PTHR33434:SF3">
    <property type="entry name" value="DEGV DOMAIN-CONTAINING PROTEIN YITS"/>
    <property type="match status" value="1"/>
</dbReference>
<dbReference type="SUPFAM" id="SSF82549">
    <property type="entry name" value="DAK1/DegV-like"/>
    <property type="match status" value="1"/>
</dbReference>
<dbReference type="InterPro" id="IPR050270">
    <property type="entry name" value="DegV_domain_contain"/>
</dbReference>
<evidence type="ECO:0000256" key="2">
    <source>
        <dbReference type="ARBA" id="ARBA00023121"/>
    </source>
</evidence>
<accession>A0ABT6ZK39</accession>
<sequence length="317" mass="34664">MAKTFRPNPHVNIIVDSCGDFDPAIARALGVTMIGFPYVLNGEEHIDDLFQTVSAHEFYEGMRHGDYPTTSAVTPGRYHEVFEEAAKKGVPSIYLGFTRALSSSIDSARTAAEMIRQEYPDFELYVVDNKCPSAATQLLVMEAVHQANLGATAKDLATWAEEARYFVHGYFTLDSFDALARGGRIPAAAASLGGKLDIKPELSYDESGALSLTRMCRGRKKALRAIIEDFREKSAGERSMPVGIMTADAEKDGDWLEGLLRKEPGCEDIPVIRSSISPVIGSHVGPGMVAMVFWGSDRREDQGLSGRIASKVGLRRK</sequence>
<keyword evidence="2" id="KW-0446">Lipid-binding</keyword>
<evidence type="ECO:0000313" key="4">
    <source>
        <dbReference type="Proteomes" id="UP001431693"/>
    </source>
</evidence>
<comment type="caution">
    <text evidence="3">The sequence shown here is derived from an EMBL/GenBank/DDBJ whole genome shotgun (WGS) entry which is preliminary data.</text>
</comment>
<keyword evidence="4" id="KW-1185">Reference proteome</keyword>
<dbReference type="Gene3D" id="3.30.1180.10">
    <property type="match status" value="1"/>
</dbReference>
<dbReference type="Pfam" id="PF02645">
    <property type="entry name" value="DegV"/>
    <property type="match status" value="1"/>
</dbReference>
<proteinExistence type="predicted"/>
<comment type="function">
    <text evidence="1">May bind long-chain fatty acids, such as palmitate, and may play a role in lipid transport or fatty acid metabolism.</text>
</comment>
<organism evidence="3 4">
    <name type="scientific">Kribbibacterium absianum</name>
    <dbReference type="NCBI Taxonomy" id="3044210"/>
    <lineage>
        <taxon>Bacteria</taxon>
        <taxon>Bacillati</taxon>
        <taxon>Actinomycetota</taxon>
        <taxon>Coriobacteriia</taxon>
        <taxon>Coriobacteriales</taxon>
        <taxon>Kribbibacteriaceae</taxon>
        <taxon>Kribbibacterium</taxon>
    </lineage>
</organism>
<gene>
    <name evidence="3" type="ORF">QJ043_04895</name>
</gene>
<dbReference type="InterPro" id="IPR043168">
    <property type="entry name" value="DegV_C"/>
</dbReference>
<evidence type="ECO:0000256" key="1">
    <source>
        <dbReference type="ARBA" id="ARBA00003238"/>
    </source>
</evidence>
<evidence type="ECO:0000313" key="3">
    <source>
        <dbReference type="EMBL" id="MDJ1129415.1"/>
    </source>
</evidence>
<dbReference type="Proteomes" id="UP001431693">
    <property type="component" value="Unassembled WGS sequence"/>
</dbReference>
<dbReference type="NCBIfam" id="TIGR00762">
    <property type="entry name" value="DegV"/>
    <property type="match status" value="1"/>
</dbReference>
<dbReference type="InterPro" id="IPR003797">
    <property type="entry name" value="DegV"/>
</dbReference>
<protein>
    <submittedName>
        <fullName evidence="3">DegV family protein</fullName>
    </submittedName>
</protein>
<dbReference type="PANTHER" id="PTHR33434">
    <property type="entry name" value="DEGV DOMAIN-CONTAINING PROTEIN DR_1986-RELATED"/>
    <property type="match status" value="1"/>
</dbReference>
<name>A0ABT6ZK39_9ACTN</name>